<feature type="domain" description="AP2/ERF" evidence="8">
    <location>
        <begin position="385"/>
        <end position="451"/>
    </location>
</feature>
<dbReference type="PRINTS" id="PR02051">
    <property type="entry name" value="PROTEINF175"/>
</dbReference>
<evidence type="ECO:0000256" key="7">
    <source>
        <dbReference type="SAM" id="MobiDB-lite"/>
    </source>
</evidence>
<proteinExistence type="inferred from homology"/>
<keyword evidence="3" id="KW-0238">DNA-binding</keyword>
<dbReference type="FunFam" id="3.30.730.10:FF:000001">
    <property type="entry name" value="Ethylene-responsive transcription factor 2"/>
    <property type="match status" value="1"/>
</dbReference>
<name>A0A5C7HRH2_9ROSI</name>
<dbReference type="InterPro" id="IPR036955">
    <property type="entry name" value="AP2/ERF_dom_sf"/>
</dbReference>
<dbReference type="PANTHER" id="PTHR31728">
    <property type="entry name" value="ABRAXAS FAMILY MEMBER"/>
    <property type="match status" value="1"/>
</dbReference>
<dbReference type="EMBL" id="VAHF01000007">
    <property type="protein sequence ID" value="TXG58896.1"/>
    <property type="molecule type" value="Genomic_DNA"/>
</dbReference>
<evidence type="ECO:0000256" key="2">
    <source>
        <dbReference type="ARBA" id="ARBA00023015"/>
    </source>
</evidence>
<dbReference type="GO" id="GO:0003677">
    <property type="term" value="F:DNA binding"/>
    <property type="evidence" value="ECO:0007669"/>
    <property type="project" value="UniProtKB-KW"/>
</dbReference>
<evidence type="ECO:0000313" key="10">
    <source>
        <dbReference type="Proteomes" id="UP000323000"/>
    </source>
</evidence>
<keyword evidence="10" id="KW-1185">Reference proteome</keyword>
<feature type="compositionally biased region" description="Basic residues" evidence="7">
    <location>
        <begin position="363"/>
        <end position="373"/>
    </location>
</feature>
<evidence type="ECO:0000256" key="4">
    <source>
        <dbReference type="ARBA" id="ARBA00023163"/>
    </source>
</evidence>
<dbReference type="InterPro" id="IPR016177">
    <property type="entry name" value="DNA-bd_dom_sf"/>
</dbReference>
<dbReference type="Proteomes" id="UP000323000">
    <property type="component" value="Chromosome 7"/>
</dbReference>
<dbReference type="PRINTS" id="PR02054">
    <property type="entry name" value="FAM175PLANT"/>
</dbReference>
<dbReference type="GO" id="GO:0031593">
    <property type="term" value="F:polyubiquitin modification-dependent protein binding"/>
    <property type="evidence" value="ECO:0007669"/>
    <property type="project" value="TreeGrafter"/>
</dbReference>
<dbReference type="GO" id="GO:0005634">
    <property type="term" value="C:nucleus"/>
    <property type="evidence" value="ECO:0007669"/>
    <property type="project" value="UniProtKB-SubCell"/>
</dbReference>
<dbReference type="SUPFAM" id="SSF54171">
    <property type="entry name" value="DNA-binding domain"/>
    <property type="match status" value="1"/>
</dbReference>
<dbReference type="PROSITE" id="PS51032">
    <property type="entry name" value="AP2_ERF"/>
    <property type="match status" value="1"/>
</dbReference>
<dbReference type="PANTHER" id="PTHR31728:SF5">
    <property type="entry name" value="OS07G0540200 PROTEIN"/>
    <property type="match status" value="1"/>
</dbReference>
<reference evidence="10" key="1">
    <citation type="journal article" date="2019" name="Gigascience">
        <title>De novo genome assembly of the endangered Acer yangbiense, a plant species with extremely small populations endemic to Yunnan Province, China.</title>
        <authorList>
            <person name="Yang J."/>
            <person name="Wariss H.M."/>
            <person name="Tao L."/>
            <person name="Zhang R."/>
            <person name="Yun Q."/>
            <person name="Hollingsworth P."/>
            <person name="Dao Z."/>
            <person name="Luo G."/>
            <person name="Guo H."/>
            <person name="Ma Y."/>
            <person name="Sun W."/>
        </authorList>
    </citation>
    <scope>NUCLEOTIDE SEQUENCE [LARGE SCALE GENOMIC DNA]</scope>
    <source>
        <strain evidence="10">cv. Malutang</strain>
    </source>
</reference>
<dbReference type="InterPro" id="IPR023241">
    <property type="entry name" value="FAM175_plant"/>
</dbReference>
<keyword evidence="5" id="KW-0539">Nucleus</keyword>
<gene>
    <name evidence="9" type="ORF">EZV62_016725</name>
</gene>
<keyword evidence="2" id="KW-0805">Transcription regulation</keyword>
<dbReference type="Gene3D" id="3.30.730.10">
    <property type="entry name" value="AP2/ERF domain"/>
    <property type="match status" value="1"/>
</dbReference>
<dbReference type="OrthoDB" id="550883at2759"/>
<dbReference type="PRINTS" id="PR00367">
    <property type="entry name" value="ETHRSPELEMNT"/>
</dbReference>
<evidence type="ECO:0000313" key="9">
    <source>
        <dbReference type="EMBL" id="TXG58896.1"/>
    </source>
</evidence>
<accession>A0A5C7HRH2</accession>
<dbReference type="SMART" id="SM00380">
    <property type="entry name" value="AP2"/>
    <property type="match status" value="1"/>
</dbReference>
<dbReference type="CDD" id="cd23656">
    <property type="entry name" value="Abraxas_plant"/>
    <property type="match status" value="1"/>
</dbReference>
<comment type="caution">
    <text evidence="9">The sequence shown here is derived from an EMBL/GenBank/DDBJ whole genome shotgun (WGS) entry which is preliminary data.</text>
</comment>
<evidence type="ECO:0000256" key="1">
    <source>
        <dbReference type="ARBA" id="ARBA00004123"/>
    </source>
</evidence>
<evidence type="ECO:0000256" key="6">
    <source>
        <dbReference type="ARBA" id="ARBA00024343"/>
    </source>
</evidence>
<dbReference type="Pfam" id="PF21125">
    <property type="entry name" value="MPN_2A_DUB_like"/>
    <property type="match status" value="1"/>
</dbReference>
<dbReference type="GO" id="GO:0003700">
    <property type="term" value="F:DNA-binding transcription factor activity"/>
    <property type="evidence" value="ECO:0007669"/>
    <property type="project" value="InterPro"/>
</dbReference>
<evidence type="ECO:0000259" key="8">
    <source>
        <dbReference type="PROSITE" id="PS51032"/>
    </source>
</evidence>
<dbReference type="InterPro" id="IPR023238">
    <property type="entry name" value="FAM175"/>
</dbReference>
<dbReference type="AlphaFoldDB" id="A0A5C7HRH2"/>
<feature type="region of interest" description="Disordered" evidence="7">
    <location>
        <begin position="355"/>
        <end position="383"/>
    </location>
</feature>
<dbReference type="Pfam" id="PF00847">
    <property type="entry name" value="AP2"/>
    <property type="match status" value="1"/>
</dbReference>
<keyword evidence="4" id="KW-0804">Transcription</keyword>
<evidence type="ECO:0000256" key="5">
    <source>
        <dbReference type="ARBA" id="ARBA00023242"/>
    </source>
</evidence>
<comment type="similarity">
    <text evidence="6">Belongs to the AP2/ERF transcription factor family. ERF subfamily.</text>
</comment>
<protein>
    <recommendedName>
        <fullName evidence="8">AP2/ERF domain-containing protein</fullName>
    </recommendedName>
</protein>
<dbReference type="InterPro" id="IPR001471">
    <property type="entry name" value="AP2/ERF_dom"/>
</dbReference>
<comment type="subcellular location">
    <subcellularLocation>
        <location evidence="1">Nucleus</location>
    </subcellularLocation>
</comment>
<evidence type="ECO:0000256" key="3">
    <source>
        <dbReference type="ARBA" id="ARBA00023125"/>
    </source>
</evidence>
<dbReference type="CDD" id="cd00018">
    <property type="entry name" value="AP2"/>
    <property type="match status" value="1"/>
</dbReference>
<sequence>MEDPQLHKIAISGPTLASMIQRFSSSLGDVDGFLFGHVTQITPSNLSDDSSSSDSDSQLVATITGFFCSGQNLSFYDSLGRVNSLRVPSPNNHQHHNLIGWFSGRRQSPLRPSLREFSVTNSLSKTPQFRFSVKTSSQSPTNQTLTPSVFILFTTPLTDQLIHTHQYRAYQFHASNKLSSSSLPSPSFHAKSLDVVNIGPAFRGHYGSFAPSCTLPLLNCDTRNSCSAMNVESLTAHREKISDQKQLDSCAEGFRVETLSRLMGPEASSYTGAVEDLYEKMLAKIDSLARLVETSSDKVLELFRSSVELLEQKYSVIDIDFRNRKKVKRKRSNGKSVDDTLAKWKIQNQLELAADGTDEARKTPSKGSKKGCMRGKGGPDNTVCRYRGARQRRWGKWVAEIREPTQKCNMSRSTKGKRLWLGTFDTAIEAALAYDRAARAMYGSGACLNFPEYSMESPDCPNKALPPVTTRTPEAASTSYSYEEHKMNRRQSHLYPPDWSQLPVFRGSREKNLDSSNVRVVDASYCSEFYVNEESKEAPEDTKREPKHAECKSIDVKVETSIIREEMDTELEEIKKLCDWGGFKDMNNCLQSEPENVGCESRTDCECFGDMSKETGGERFHAKTSIPVMREMVGHRVKAVESNGCKGVNFKPSNDVNAEMQPKKEEMLGKCVRTDFSGITSFNNILNPLDDINWLAGDEFDMRIKTSRLTSSDNSILQQEGNHSCNGSTTTSIHRDCGNSSDLSYHLQMPEALNRMQEVDSDHNYGSDCSGLNFDVGFAKKQGKDDLWFSDLGY</sequence>
<organism evidence="9 10">
    <name type="scientific">Acer yangbiense</name>
    <dbReference type="NCBI Taxonomy" id="1000413"/>
    <lineage>
        <taxon>Eukaryota</taxon>
        <taxon>Viridiplantae</taxon>
        <taxon>Streptophyta</taxon>
        <taxon>Embryophyta</taxon>
        <taxon>Tracheophyta</taxon>
        <taxon>Spermatophyta</taxon>
        <taxon>Magnoliopsida</taxon>
        <taxon>eudicotyledons</taxon>
        <taxon>Gunneridae</taxon>
        <taxon>Pentapetalae</taxon>
        <taxon>rosids</taxon>
        <taxon>malvids</taxon>
        <taxon>Sapindales</taxon>
        <taxon>Sapindaceae</taxon>
        <taxon>Hippocastanoideae</taxon>
        <taxon>Acereae</taxon>
        <taxon>Acer</taxon>
    </lineage>
</organism>